<feature type="region of interest" description="Disordered" evidence="1">
    <location>
        <begin position="553"/>
        <end position="616"/>
    </location>
</feature>
<evidence type="ECO:0000313" key="2">
    <source>
        <dbReference type="EMBL" id="KAG2392467.1"/>
    </source>
</evidence>
<protein>
    <submittedName>
        <fullName evidence="2">Uncharacterized protein</fullName>
    </submittedName>
</protein>
<dbReference type="Proteomes" id="UP000816034">
    <property type="component" value="Unassembled WGS sequence"/>
</dbReference>
<feature type="region of interest" description="Disordered" evidence="1">
    <location>
        <begin position="650"/>
        <end position="676"/>
    </location>
</feature>
<feature type="compositionally biased region" description="Low complexity" evidence="1">
    <location>
        <begin position="29"/>
        <end position="54"/>
    </location>
</feature>
<accession>A0AA88KQL8</accession>
<feature type="compositionally biased region" description="Polar residues" evidence="1">
    <location>
        <begin position="399"/>
        <end position="418"/>
    </location>
</feature>
<reference evidence="2 3" key="1">
    <citation type="journal article" date="2018" name="BMC Genomics">
        <title>The genome of Naegleria lovaniensis, the basis for a comparative approach to unravel pathogenicity factors of the human pathogenic amoeba N. fowleri.</title>
        <authorList>
            <person name="Liechti N."/>
            <person name="Schurch N."/>
            <person name="Bruggmann R."/>
            <person name="Wittwer M."/>
        </authorList>
    </citation>
    <scope>NUCLEOTIDE SEQUENCE [LARGE SCALE GENOMIC DNA]</scope>
    <source>
        <strain evidence="2 3">ATCC 30569</strain>
    </source>
</reference>
<comment type="caution">
    <text evidence="2">The sequence shown here is derived from an EMBL/GenBank/DDBJ whole genome shotgun (WGS) entry which is preliminary data.</text>
</comment>
<feature type="compositionally biased region" description="Polar residues" evidence="1">
    <location>
        <begin position="151"/>
        <end position="164"/>
    </location>
</feature>
<proteinExistence type="predicted"/>
<feature type="compositionally biased region" description="Polar residues" evidence="1">
    <location>
        <begin position="598"/>
        <end position="614"/>
    </location>
</feature>
<feature type="region of interest" description="Disordered" evidence="1">
    <location>
        <begin position="465"/>
        <end position="496"/>
    </location>
</feature>
<feature type="region of interest" description="Disordered" evidence="1">
    <location>
        <begin position="1"/>
        <end position="54"/>
    </location>
</feature>
<evidence type="ECO:0000313" key="3">
    <source>
        <dbReference type="Proteomes" id="UP000816034"/>
    </source>
</evidence>
<feature type="compositionally biased region" description="Basic residues" evidence="1">
    <location>
        <begin position="577"/>
        <end position="586"/>
    </location>
</feature>
<keyword evidence="3" id="KW-1185">Reference proteome</keyword>
<feature type="compositionally biased region" description="Low complexity" evidence="1">
    <location>
        <begin position="587"/>
        <end position="597"/>
    </location>
</feature>
<name>A0AA88KQL8_NAELO</name>
<feature type="region of interest" description="Disordered" evidence="1">
    <location>
        <begin position="151"/>
        <end position="170"/>
    </location>
</feature>
<dbReference type="GeneID" id="68105173"/>
<gene>
    <name evidence="2" type="ORF">C9374_012719</name>
</gene>
<feature type="region of interest" description="Disordered" evidence="1">
    <location>
        <begin position="399"/>
        <end position="421"/>
    </location>
</feature>
<dbReference type="AlphaFoldDB" id="A0AA88KQL8"/>
<evidence type="ECO:0000256" key="1">
    <source>
        <dbReference type="SAM" id="MobiDB-lite"/>
    </source>
</evidence>
<dbReference type="EMBL" id="PYSW02000005">
    <property type="protein sequence ID" value="KAG2392467.1"/>
    <property type="molecule type" value="Genomic_DNA"/>
</dbReference>
<feature type="compositionally biased region" description="Polar residues" evidence="1">
    <location>
        <begin position="1"/>
        <end position="28"/>
    </location>
</feature>
<dbReference type="RefSeq" id="XP_044554361.1">
    <property type="nucleotide sequence ID" value="XM_044688517.1"/>
</dbReference>
<organism evidence="2 3">
    <name type="scientific">Naegleria lovaniensis</name>
    <name type="common">Amoeba</name>
    <dbReference type="NCBI Taxonomy" id="51637"/>
    <lineage>
        <taxon>Eukaryota</taxon>
        <taxon>Discoba</taxon>
        <taxon>Heterolobosea</taxon>
        <taxon>Tetramitia</taxon>
        <taxon>Eutetramitia</taxon>
        <taxon>Vahlkampfiidae</taxon>
        <taxon>Naegleria</taxon>
    </lineage>
</organism>
<sequence length="720" mass="79205">MLQNSGTMNKITNSSSSSPLFEISTPTDSTSFVTVGSQQQQQQNRSTPNSSTSTMVAMTSREQHNVTHTKRNDSSMHLTLPSTPSSIYNNSSNNTPSFQTTTAVVQANGHNTSMMRDDHVQAFHTLSSRANNSEHGNELIVGMDRLPSSLTNSTTGADHSSTPTIPRHNIGMTIDNQSVDDLVNNILNTLPMAALLKAQYNIPDSITTSTNHGCTTSQMSAFNPTHNQNPSIHPLNNSNTVSTPSHPIMVMMNSVMSNSQIPKQPPTLASDMYSTQPTLCLTSTCQNNSSLMLPQSLLSSTNGMLMCSSNQTHDEHNVEQIQEMVLSTGTRVPYIETRNRVTRKESDAPILAQSFAAVHRNNDMFHLTPLTTTIPTPQPSPPLVVVPSFEFKSITTTSPFSSNERCATNLPSQNNTKTPIGDESFNRLVHAISGSDTPNFSPSFFHSSNIQQQQHLQREHELGWSSIPDSVNGYQHVERSPQHSSCEDPTASSSPSMEAMAIISTELNQTSSRPKTCSMMAADIVQTSFSGAAFPTIMTPPQHQTIPQIVISQASPLTPPPPPESHKGVKSSPCKIEKKRSRRRSNASHSSASSNSSTEQCNSTLKNNSTSQSRNKQKKLVFKISSPHNTEQHELDQKLVNISEETLRAIVMRSKSPKTEQRKRGRPKKSEQSNAQSATVIVKPNLTFYDNCYEDLNVLYRDDDELEECEDEELVRTNQH</sequence>